<gene>
    <name evidence="2" type="ORF">B6S12_05100</name>
</gene>
<proteinExistence type="predicted"/>
<accession>A0A2W6MW66</accession>
<keyword evidence="3" id="KW-1185">Reference proteome</keyword>
<feature type="signal peptide" evidence="1">
    <location>
        <begin position="1"/>
        <end position="20"/>
    </location>
</feature>
<sequence>MQFKKWICCVLFVSSLSAQPWVMFNDLDDTYLYDQASGSVYIRVKKGGKNYEDSFVKMGVVDKTPPKEEVPINSSKKEQEELIKKAQEIQRSIQGNILGGGE</sequence>
<dbReference type="OrthoDB" id="5324894at2"/>
<dbReference type="RefSeq" id="WP_111229737.1">
    <property type="nucleotide sequence ID" value="NZ_NBIU01000011.1"/>
</dbReference>
<organism evidence="2 3">
    <name type="scientific">Helicobacter valdiviensis</name>
    <dbReference type="NCBI Taxonomy" id="1458358"/>
    <lineage>
        <taxon>Bacteria</taxon>
        <taxon>Pseudomonadati</taxon>
        <taxon>Campylobacterota</taxon>
        <taxon>Epsilonproteobacteria</taxon>
        <taxon>Campylobacterales</taxon>
        <taxon>Helicobacteraceae</taxon>
        <taxon>Helicobacter</taxon>
    </lineage>
</organism>
<reference evidence="2 3" key="1">
    <citation type="submission" date="2017-03" db="EMBL/GenBank/DDBJ databases">
        <title>Genomic and clinical evidence uncovers the enterohepatic species Helicobacter valdiviensis as a potential human intestinal pathogen.</title>
        <authorList>
            <person name="Fresia P."/>
            <person name="Jara R."/>
            <person name="Sierra R."/>
            <person name="Ferres I."/>
            <person name="Greif G."/>
            <person name="Iraola G."/>
            <person name="Collado L."/>
        </authorList>
    </citation>
    <scope>NUCLEOTIDE SEQUENCE [LARGE SCALE GENOMIC DNA]</scope>
    <source>
        <strain evidence="2 3">WBE14</strain>
    </source>
</reference>
<dbReference type="Proteomes" id="UP000249746">
    <property type="component" value="Unassembled WGS sequence"/>
</dbReference>
<evidence type="ECO:0000256" key="1">
    <source>
        <dbReference type="SAM" id="SignalP"/>
    </source>
</evidence>
<keyword evidence="1" id="KW-0732">Signal</keyword>
<comment type="caution">
    <text evidence="2">The sequence shown here is derived from an EMBL/GenBank/DDBJ whole genome shotgun (WGS) entry which is preliminary data.</text>
</comment>
<protein>
    <recommendedName>
        <fullName evidence="4">Periplasmic protein</fullName>
    </recommendedName>
</protein>
<evidence type="ECO:0000313" key="3">
    <source>
        <dbReference type="Proteomes" id="UP000249746"/>
    </source>
</evidence>
<evidence type="ECO:0008006" key="4">
    <source>
        <dbReference type="Google" id="ProtNLM"/>
    </source>
</evidence>
<name>A0A2W6MW66_9HELI</name>
<feature type="chain" id="PRO_5016022364" description="Periplasmic protein" evidence="1">
    <location>
        <begin position="21"/>
        <end position="102"/>
    </location>
</feature>
<evidence type="ECO:0000313" key="2">
    <source>
        <dbReference type="EMBL" id="PZT48199.1"/>
    </source>
</evidence>
<dbReference type="EMBL" id="NBIU01000011">
    <property type="protein sequence ID" value="PZT48199.1"/>
    <property type="molecule type" value="Genomic_DNA"/>
</dbReference>
<dbReference type="AlphaFoldDB" id="A0A2W6MW66"/>